<feature type="domain" description="Methyltransferase" evidence="2">
    <location>
        <begin position="42"/>
        <end position="136"/>
    </location>
</feature>
<sequence length="247" mass="27761">MNGESYRAFASVYDLLMEDIPYGRYAEWVRHAAGDASGLKLLDIGCGTGVLTECFAREGFRVTGIDLSGDMLAVAKERFEAAGLDGAFFEQPMQEMEGHSGYDLAVIAIDSLNYVTDDEEVSAVFRNVYDALNPGGRLLFDVHSPYKMTELFLDGPFTADLEEVSYIWHTYPGEEPLSVESEISFFIRRPDGLYMRQEEFHLQRTFTPDTYLRLLIEAGFDVCSVTADWTGNPPAENSERIFFSAEK</sequence>
<evidence type="ECO:0000256" key="1">
    <source>
        <dbReference type="ARBA" id="ARBA00022679"/>
    </source>
</evidence>
<evidence type="ECO:0000313" key="4">
    <source>
        <dbReference type="Proteomes" id="UP000198823"/>
    </source>
</evidence>
<protein>
    <submittedName>
        <fullName evidence="3">Methyltransferase domain-containing protein</fullName>
    </submittedName>
</protein>
<name>A0A1G7CQC6_9BACL</name>
<accession>A0A1G7CQC6</accession>
<reference evidence="3 4" key="1">
    <citation type="submission" date="2016-10" db="EMBL/GenBank/DDBJ databases">
        <authorList>
            <person name="de Groot N.N."/>
        </authorList>
    </citation>
    <scope>NUCLEOTIDE SEQUENCE [LARGE SCALE GENOMIC DNA]</scope>
    <source>
        <strain evidence="3 4">CGMCC 1.6762</strain>
    </source>
</reference>
<dbReference type="SUPFAM" id="SSF53335">
    <property type="entry name" value="S-adenosyl-L-methionine-dependent methyltransferases"/>
    <property type="match status" value="1"/>
</dbReference>
<dbReference type="Gene3D" id="2.20.25.110">
    <property type="entry name" value="S-adenosyl-L-methionine-dependent methyltransferases"/>
    <property type="match status" value="1"/>
</dbReference>
<keyword evidence="1 3" id="KW-0808">Transferase</keyword>
<dbReference type="EMBL" id="FNAR01000008">
    <property type="protein sequence ID" value="SDE40970.1"/>
    <property type="molecule type" value="Genomic_DNA"/>
</dbReference>
<evidence type="ECO:0000259" key="2">
    <source>
        <dbReference type="Pfam" id="PF13649"/>
    </source>
</evidence>
<gene>
    <name evidence="3" type="ORF">SAMN04488126_10859</name>
</gene>
<dbReference type="AlphaFoldDB" id="A0A1G7CQC6"/>
<organism evidence="3 4">
    <name type="scientific">Bhargavaea beijingensis</name>
    <dbReference type="NCBI Taxonomy" id="426756"/>
    <lineage>
        <taxon>Bacteria</taxon>
        <taxon>Bacillati</taxon>
        <taxon>Bacillota</taxon>
        <taxon>Bacilli</taxon>
        <taxon>Bacillales</taxon>
        <taxon>Caryophanaceae</taxon>
        <taxon>Bhargavaea</taxon>
    </lineage>
</organism>
<dbReference type="CDD" id="cd02440">
    <property type="entry name" value="AdoMet_MTases"/>
    <property type="match status" value="1"/>
</dbReference>
<dbReference type="GO" id="GO:0032259">
    <property type="term" value="P:methylation"/>
    <property type="evidence" value="ECO:0007669"/>
    <property type="project" value="UniProtKB-KW"/>
</dbReference>
<proteinExistence type="predicted"/>
<dbReference type="Gene3D" id="3.40.50.150">
    <property type="entry name" value="Vaccinia Virus protein VP39"/>
    <property type="match status" value="1"/>
</dbReference>
<dbReference type="PANTHER" id="PTHR43861">
    <property type="entry name" value="TRANS-ACONITATE 2-METHYLTRANSFERASE-RELATED"/>
    <property type="match status" value="1"/>
</dbReference>
<evidence type="ECO:0000313" key="3">
    <source>
        <dbReference type="EMBL" id="SDE40970.1"/>
    </source>
</evidence>
<dbReference type="InterPro" id="IPR029063">
    <property type="entry name" value="SAM-dependent_MTases_sf"/>
</dbReference>
<dbReference type="STRING" id="426756.SAMN04488126_10859"/>
<dbReference type="Pfam" id="PF13649">
    <property type="entry name" value="Methyltransf_25"/>
    <property type="match status" value="1"/>
</dbReference>
<dbReference type="OrthoDB" id="9811589at2"/>
<dbReference type="Proteomes" id="UP000198823">
    <property type="component" value="Unassembled WGS sequence"/>
</dbReference>
<dbReference type="RefSeq" id="WP_092096710.1">
    <property type="nucleotide sequence ID" value="NZ_FNAR01000008.1"/>
</dbReference>
<keyword evidence="3" id="KW-0489">Methyltransferase</keyword>
<dbReference type="GO" id="GO:0008168">
    <property type="term" value="F:methyltransferase activity"/>
    <property type="evidence" value="ECO:0007669"/>
    <property type="project" value="UniProtKB-KW"/>
</dbReference>
<dbReference type="InterPro" id="IPR041698">
    <property type="entry name" value="Methyltransf_25"/>
</dbReference>